<dbReference type="KEGG" id="lrz:BJI69_20865"/>
<name>A0A1L3EYM6_9GAMM</name>
<gene>
    <name evidence="1" type="ORF">BJI69_20865</name>
</gene>
<dbReference type="SUPFAM" id="SSF47413">
    <property type="entry name" value="lambda repressor-like DNA-binding domains"/>
    <property type="match status" value="1"/>
</dbReference>
<organism evidence="1 2">
    <name type="scientific">Luteibacter rhizovicinus DSM 16549</name>
    <dbReference type="NCBI Taxonomy" id="1440763"/>
    <lineage>
        <taxon>Bacteria</taxon>
        <taxon>Pseudomonadati</taxon>
        <taxon>Pseudomonadota</taxon>
        <taxon>Gammaproteobacteria</taxon>
        <taxon>Lysobacterales</taxon>
        <taxon>Rhodanobacteraceae</taxon>
        <taxon>Luteibacter</taxon>
    </lineage>
</organism>
<dbReference type="GO" id="GO:0003677">
    <property type="term" value="F:DNA binding"/>
    <property type="evidence" value="ECO:0007669"/>
    <property type="project" value="InterPro"/>
</dbReference>
<dbReference type="AlphaFoldDB" id="A0A1L3EYM6"/>
<dbReference type="EMBL" id="CP017480">
    <property type="protein sequence ID" value="APG06110.1"/>
    <property type="molecule type" value="Genomic_DNA"/>
</dbReference>
<dbReference type="PANTHER" id="PTHR40275">
    <property type="entry name" value="SSL7038 PROTEIN"/>
    <property type="match status" value="1"/>
</dbReference>
<dbReference type="InterPro" id="IPR010982">
    <property type="entry name" value="Lambda_DNA-bd_dom_sf"/>
</dbReference>
<sequence>MSTKFSSFDVANYLDSDEIIAAYLNEVLAEDDHDLLLSALDDIARARGMTEVADAAGVTRPGLYKALKPGAKTGFVTVRKLVNALGLRIMFVPNAPEISPRAAETKPRKPDRVRAAAAVAKPRRVVRRAKEI</sequence>
<proteinExistence type="predicted"/>
<dbReference type="InterPro" id="IPR014057">
    <property type="entry name" value="HI1420"/>
</dbReference>
<keyword evidence="2" id="KW-1185">Reference proteome</keyword>
<protein>
    <submittedName>
        <fullName evidence="1">Addiction module antidote protein</fullName>
    </submittedName>
</protein>
<reference evidence="2" key="1">
    <citation type="submission" date="2016-09" db="EMBL/GenBank/DDBJ databases">
        <authorList>
            <person name="Lysoe E."/>
        </authorList>
    </citation>
    <scope>NUCLEOTIDE SEQUENCE [LARGE SCALE GENOMIC DNA]</scope>
    <source>
        <strain evidence="2">LJ96T</strain>
    </source>
</reference>
<evidence type="ECO:0000313" key="1">
    <source>
        <dbReference type="EMBL" id="APG06110.1"/>
    </source>
</evidence>
<dbReference type="STRING" id="1440763.BJI69_20865"/>
<dbReference type="RefSeq" id="WP_071925054.1">
    <property type="nucleotide sequence ID" value="NZ_CP017480.1"/>
</dbReference>
<dbReference type="NCBIfam" id="TIGR02684">
    <property type="entry name" value="dnstrm_HI1420"/>
    <property type="match status" value="1"/>
</dbReference>
<dbReference type="Proteomes" id="UP000182987">
    <property type="component" value="Chromosome"/>
</dbReference>
<dbReference type="Pfam" id="PF21716">
    <property type="entry name" value="dnstrm_HI1420"/>
    <property type="match status" value="1"/>
</dbReference>
<accession>A0A1L3EYM6</accession>
<dbReference type="PANTHER" id="PTHR40275:SF1">
    <property type="entry name" value="SSL7038 PROTEIN"/>
    <property type="match status" value="1"/>
</dbReference>
<evidence type="ECO:0000313" key="2">
    <source>
        <dbReference type="Proteomes" id="UP000182987"/>
    </source>
</evidence>
<dbReference type="OrthoDB" id="9798416at2"/>